<keyword evidence="1" id="KW-0732">Signal</keyword>
<feature type="chain" id="PRO_5035286020" evidence="1">
    <location>
        <begin position="20"/>
        <end position="121"/>
    </location>
</feature>
<keyword evidence="3" id="KW-1185">Reference proteome</keyword>
<sequence length="121" mass="13357">MLPPRRALLASYLRLRAFSFLVLDQTPTTPRVPVVASISSSLPTPRAGVASAILSILEPGQLLRDGPVGNPPSVQSITVSIVGLRNEMMVEDWRWTFISSITKQKIPFLKPNILSKWKYAS</sequence>
<evidence type="ECO:0000313" key="2">
    <source>
        <dbReference type="EMBL" id="KAG8092614.1"/>
    </source>
</evidence>
<gene>
    <name evidence="2" type="ORF">GUJ93_ZPchr0012g21376</name>
</gene>
<dbReference type="AlphaFoldDB" id="A0A8J5WR47"/>
<dbReference type="Proteomes" id="UP000729402">
    <property type="component" value="Unassembled WGS sequence"/>
</dbReference>
<evidence type="ECO:0000256" key="1">
    <source>
        <dbReference type="SAM" id="SignalP"/>
    </source>
</evidence>
<reference evidence="2" key="2">
    <citation type="submission" date="2021-02" db="EMBL/GenBank/DDBJ databases">
        <authorList>
            <person name="Kimball J.A."/>
            <person name="Haas M.W."/>
            <person name="Macchietto M."/>
            <person name="Kono T."/>
            <person name="Duquette J."/>
            <person name="Shao M."/>
        </authorList>
    </citation>
    <scope>NUCLEOTIDE SEQUENCE</scope>
    <source>
        <tissue evidence="2">Fresh leaf tissue</tissue>
    </source>
</reference>
<comment type="caution">
    <text evidence="2">The sequence shown here is derived from an EMBL/GenBank/DDBJ whole genome shotgun (WGS) entry which is preliminary data.</text>
</comment>
<reference evidence="2" key="1">
    <citation type="journal article" date="2021" name="bioRxiv">
        <title>Whole Genome Assembly and Annotation of Northern Wild Rice, Zizania palustris L., Supports a Whole Genome Duplication in the Zizania Genus.</title>
        <authorList>
            <person name="Haas M."/>
            <person name="Kono T."/>
            <person name="Macchietto M."/>
            <person name="Millas R."/>
            <person name="McGilp L."/>
            <person name="Shao M."/>
            <person name="Duquette J."/>
            <person name="Hirsch C.N."/>
            <person name="Kimball J."/>
        </authorList>
    </citation>
    <scope>NUCLEOTIDE SEQUENCE</scope>
    <source>
        <tissue evidence="2">Fresh leaf tissue</tissue>
    </source>
</reference>
<proteinExistence type="predicted"/>
<feature type="signal peptide" evidence="1">
    <location>
        <begin position="1"/>
        <end position="19"/>
    </location>
</feature>
<accession>A0A8J5WR47</accession>
<evidence type="ECO:0000313" key="3">
    <source>
        <dbReference type="Proteomes" id="UP000729402"/>
    </source>
</evidence>
<organism evidence="2 3">
    <name type="scientific">Zizania palustris</name>
    <name type="common">Northern wild rice</name>
    <dbReference type="NCBI Taxonomy" id="103762"/>
    <lineage>
        <taxon>Eukaryota</taxon>
        <taxon>Viridiplantae</taxon>
        <taxon>Streptophyta</taxon>
        <taxon>Embryophyta</taxon>
        <taxon>Tracheophyta</taxon>
        <taxon>Spermatophyta</taxon>
        <taxon>Magnoliopsida</taxon>
        <taxon>Liliopsida</taxon>
        <taxon>Poales</taxon>
        <taxon>Poaceae</taxon>
        <taxon>BOP clade</taxon>
        <taxon>Oryzoideae</taxon>
        <taxon>Oryzeae</taxon>
        <taxon>Zizaniinae</taxon>
        <taxon>Zizania</taxon>
    </lineage>
</organism>
<dbReference type="EMBL" id="JAAALK010000080">
    <property type="protein sequence ID" value="KAG8092614.1"/>
    <property type="molecule type" value="Genomic_DNA"/>
</dbReference>
<protein>
    <submittedName>
        <fullName evidence="2">Uncharacterized protein</fullName>
    </submittedName>
</protein>
<name>A0A8J5WR47_ZIZPA</name>